<feature type="transmembrane region" description="Helical" evidence="8">
    <location>
        <begin position="31"/>
        <end position="57"/>
    </location>
</feature>
<keyword evidence="5 8" id="KW-1133">Transmembrane helix</keyword>
<feature type="transmembrane region" description="Helical" evidence="8">
    <location>
        <begin position="398"/>
        <end position="422"/>
    </location>
</feature>
<dbReference type="Gene3D" id="1.20.1250.20">
    <property type="entry name" value="MFS general substrate transporter like domains"/>
    <property type="match status" value="1"/>
</dbReference>
<dbReference type="RefSeq" id="WP_170180555.1">
    <property type="nucleotide sequence ID" value="NZ_RBWU01000002.1"/>
</dbReference>
<dbReference type="Proteomes" id="UP000274601">
    <property type="component" value="Unassembled WGS sequence"/>
</dbReference>
<organism evidence="9 10">
    <name type="scientific">Actinomadura pelletieri DSM 43383</name>
    <dbReference type="NCBI Taxonomy" id="1120940"/>
    <lineage>
        <taxon>Bacteria</taxon>
        <taxon>Bacillati</taxon>
        <taxon>Actinomycetota</taxon>
        <taxon>Actinomycetes</taxon>
        <taxon>Streptosporangiales</taxon>
        <taxon>Thermomonosporaceae</taxon>
        <taxon>Actinomadura</taxon>
    </lineage>
</organism>
<evidence type="ECO:0000256" key="3">
    <source>
        <dbReference type="ARBA" id="ARBA00022475"/>
    </source>
</evidence>
<keyword evidence="3" id="KW-1003">Cell membrane</keyword>
<feature type="transmembrane region" description="Helical" evidence="8">
    <location>
        <begin position="372"/>
        <end position="392"/>
    </location>
</feature>
<dbReference type="Pfam" id="PF05977">
    <property type="entry name" value="MFS_3"/>
    <property type="match status" value="1"/>
</dbReference>
<reference evidence="9 10" key="1">
    <citation type="submission" date="2018-10" db="EMBL/GenBank/DDBJ databases">
        <title>Genomic Encyclopedia of Archaeal and Bacterial Type Strains, Phase II (KMG-II): from individual species to whole genera.</title>
        <authorList>
            <person name="Goeker M."/>
        </authorList>
    </citation>
    <scope>NUCLEOTIDE SEQUENCE [LARGE SCALE GENOMIC DNA]</scope>
    <source>
        <strain evidence="9 10">DSM 43383</strain>
    </source>
</reference>
<dbReference type="PANTHER" id="PTHR23513">
    <property type="entry name" value="INTEGRAL MEMBRANE EFFLUX PROTEIN-RELATED"/>
    <property type="match status" value="1"/>
</dbReference>
<dbReference type="PANTHER" id="PTHR23513:SF6">
    <property type="entry name" value="MAJOR FACILITATOR SUPERFAMILY ASSOCIATED DOMAIN-CONTAINING PROTEIN"/>
    <property type="match status" value="1"/>
</dbReference>
<feature type="compositionally biased region" description="Low complexity" evidence="7">
    <location>
        <begin position="1"/>
        <end position="13"/>
    </location>
</feature>
<dbReference type="AlphaFoldDB" id="A0A495QSQ5"/>
<proteinExistence type="predicted"/>
<dbReference type="SUPFAM" id="SSF103473">
    <property type="entry name" value="MFS general substrate transporter"/>
    <property type="match status" value="1"/>
</dbReference>
<evidence type="ECO:0000256" key="4">
    <source>
        <dbReference type="ARBA" id="ARBA00022692"/>
    </source>
</evidence>
<dbReference type="GO" id="GO:0005886">
    <property type="term" value="C:plasma membrane"/>
    <property type="evidence" value="ECO:0007669"/>
    <property type="project" value="UniProtKB-SubCell"/>
</dbReference>
<evidence type="ECO:0000256" key="8">
    <source>
        <dbReference type="SAM" id="Phobius"/>
    </source>
</evidence>
<feature type="transmembrane region" description="Helical" evidence="8">
    <location>
        <begin position="280"/>
        <end position="298"/>
    </location>
</feature>
<feature type="transmembrane region" description="Helical" evidence="8">
    <location>
        <begin position="244"/>
        <end position="268"/>
    </location>
</feature>
<dbReference type="CDD" id="cd06173">
    <property type="entry name" value="MFS_MefA_like"/>
    <property type="match status" value="1"/>
</dbReference>
<evidence type="ECO:0000256" key="7">
    <source>
        <dbReference type="SAM" id="MobiDB-lite"/>
    </source>
</evidence>
<feature type="transmembrane region" description="Helical" evidence="8">
    <location>
        <begin position="107"/>
        <end position="129"/>
    </location>
</feature>
<evidence type="ECO:0000256" key="5">
    <source>
        <dbReference type="ARBA" id="ARBA00022989"/>
    </source>
</evidence>
<evidence type="ECO:0000256" key="6">
    <source>
        <dbReference type="ARBA" id="ARBA00023136"/>
    </source>
</evidence>
<evidence type="ECO:0000313" key="9">
    <source>
        <dbReference type="EMBL" id="RKS76535.1"/>
    </source>
</evidence>
<keyword evidence="2" id="KW-0813">Transport</keyword>
<feature type="transmembrane region" description="Helical" evidence="8">
    <location>
        <begin position="63"/>
        <end position="86"/>
    </location>
</feature>
<dbReference type="EMBL" id="RBWU01000002">
    <property type="protein sequence ID" value="RKS76535.1"/>
    <property type="molecule type" value="Genomic_DNA"/>
</dbReference>
<keyword evidence="4 8" id="KW-0812">Transmembrane</keyword>
<dbReference type="InterPro" id="IPR010290">
    <property type="entry name" value="TM_effector"/>
</dbReference>
<keyword evidence="10" id="KW-1185">Reference proteome</keyword>
<evidence type="ECO:0000256" key="2">
    <source>
        <dbReference type="ARBA" id="ARBA00022448"/>
    </source>
</evidence>
<name>A0A495QSQ5_9ACTN</name>
<protein>
    <submittedName>
        <fullName evidence="9">Putative MFS family arabinose efflux permease</fullName>
    </submittedName>
</protein>
<feature type="region of interest" description="Disordered" evidence="7">
    <location>
        <begin position="1"/>
        <end position="21"/>
    </location>
</feature>
<accession>A0A495QSQ5</accession>
<gene>
    <name evidence="9" type="ORF">BZB76_1891</name>
</gene>
<dbReference type="InterPro" id="IPR036259">
    <property type="entry name" value="MFS_trans_sf"/>
</dbReference>
<feature type="region of interest" description="Disordered" evidence="7">
    <location>
        <begin position="427"/>
        <end position="459"/>
    </location>
</feature>
<comment type="caution">
    <text evidence="9">The sequence shown here is derived from an EMBL/GenBank/DDBJ whole genome shotgun (WGS) entry which is preliminary data.</text>
</comment>
<feature type="transmembrane region" description="Helical" evidence="8">
    <location>
        <begin position="333"/>
        <end position="351"/>
    </location>
</feature>
<evidence type="ECO:0000313" key="10">
    <source>
        <dbReference type="Proteomes" id="UP000274601"/>
    </source>
</evidence>
<comment type="subcellular location">
    <subcellularLocation>
        <location evidence="1">Cell membrane</location>
        <topology evidence="1">Multi-pass membrane protein</topology>
    </subcellularLocation>
</comment>
<sequence length="459" mass="48683">MTSAASGTSSSHGGADDSEGKNDSWRRDFNLLLGGSALSQLGTLGAAAANPLLALALTDSPIIAGWAAAASTLPGLFLHLPVGLLVDHYDRKRIMLISQLIRVANSVLLFIGLCALAEPWPILIVAAVIDGSCAVFFRLAEFAAVRFVVPDGEAESAMAKNEARHHVALVFGRPLGGFLFTAGRALPYILDALTSLISVVSILLLKRKNLQSFELGRLEFWKLSKGKAVPSFKEGMRRIRDDEFLRTSLGFCTIANVGFQIIILVLVVEAERQRFSGTTIGLMLATSGICGVLGALTATRVVRWRRPRSTVRWSVTLWAPCLVIVAFTAEMPLIGIFVWGACSLTGAYINVALAMHQSRVIPQNVLGRVEGVAQFLTTGAVTLGASVAGYVIEALGTRVTAALVAVVFVLIAVGVWSPVAFAQTSSQRDPSKADRKARAAVAGDPASGRGTMVRMGEDG</sequence>
<evidence type="ECO:0000256" key="1">
    <source>
        <dbReference type="ARBA" id="ARBA00004651"/>
    </source>
</evidence>
<keyword evidence="6 8" id="KW-0472">Membrane</keyword>
<feature type="transmembrane region" description="Helical" evidence="8">
    <location>
        <begin position="185"/>
        <end position="205"/>
    </location>
</feature>